<gene>
    <name evidence="7" type="ORF">Goari_007029</name>
</gene>
<dbReference type="Gene3D" id="4.10.280.10">
    <property type="entry name" value="Helix-loop-helix DNA-binding domain"/>
    <property type="match status" value="1"/>
</dbReference>
<dbReference type="PANTHER" id="PTHR38546:SF3">
    <property type="entry name" value="DNA BINDING PROTEIN"/>
    <property type="match status" value="1"/>
</dbReference>
<evidence type="ECO:0000256" key="6">
    <source>
        <dbReference type="SAM" id="Coils"/>
    </source>
</evidence>
<dbReference type="EMBL" id="JABFAA010000008">
    <property type="protein sequence ID" value="MBA0689294.1"/>
    <property type="molecule type" value="Genomic_DNA"/>
</dbReference>
<dbReference type="InterPro" id="IPR036638">
    <property type="entry name" value="HLH_DNA-bd_sf"/>
</dbReference>
<evidence type="ECO:0000313" key="8">
    <source>
        <dbReference type="Proteomes" id="UP000593577"/>
    </source>
</evidence>
<keyword evidence="4" id="KW-0804">Transcription</keyword>
<dbReference type="AlphaFoldDB" id="A0A7J8XQZ7"/>
<keyword evidence="6" id="KW-0175">Coiled coil</keyword>
<organism evidence="7 8">
    <name type="scientific">Gossypium aridum</name>
    <name type="common">American cotton</name>
    <name type="synonym">Erioxylum aridum</name>
    <dbReference type="NCBI Taxonomy" id="34290"/>
    <lineage>
        <taxon>Eukaryota</taxon>
        <taxon>Viridiplantae</taxon>
        <taxon>Streptophyta</taxon>
        <taxon>Embryophyta</taxon>
        <taxon>Tracheophyta</taxon>
        <taxon>Spermatophyta</taxon>
        <taxon>Magnoliopsida</taxon>
        <taxon>eudicotyledons</taxon>
        <taxon>Gunneridae</taxon>
        <taxon>Pentapetalae</taxon>
        <taxon>rosids</taxon>
        <taxon>malvids</taxon>
        <taxon>Malvales</taxon>
        <taxon>Malvaceae</taxon>
        <taxon>Malvoideae</taxon>
        <taxon>Gossypium</taxon>
    </lineage>
</organism>
<protein>
    <recommendedName>
        <fullName evidence="9">BHLH domain-containing protein</fullName>
    </recommendedName>
</protein>
<name>A0A7J8XQZ7_GOSAI</name>
<dbReference type="GO" id="GO:0006355">
    <property type="term" value="P:regulation of DNA-templated transcription"/>
    <property type="evidence" value="ECO:0007669"/>
    <property type="project" value="InterPro"/>
</dbReference>
<dbReference type="GO" id="GO:0046983">
    <property type="term" value="F:protein dimerization activity"/>
    <property type="evidence" value="ECO:0007669"/>
    <property type="project" value="InterPro"/>
</dbReference>
<accession>A0A7J8XQZ7</accession>
<keyword evidence="5" id="KW-0539">Nucleus</keyword>
<evidence type="ECO:0000256" key="2">
    <source>
        <dbReference type="ARBA" id="ARBA00022604"/>
    </source>
</evidence>
<dbReference type="SUPFAM" id="SSF47459">
    <property type="entry name" value="HLH, helix-loop-helix DNA-binding domain"/>
    <property type="match status" value="1"/>
</dbReference>
<keyword evidence="3" id="KW-0805">Transcription regulation</keyword>
<sequence length="110" mass="12381">MSGASNKITDDELNALILRLGTLLPQLNHGRHGRVAEVTENHEWLGKLFSLYDDNVLASSSTTKILKETCSYIRRLQKEVDDLSERLSQCLDSMDITSSDAEFLTNLLQQ</sequence>
<keyword evidence="2" id="KW-0341">Growth regulation</keyword>
<dbReference type="Proteomes" id="UP000593577">
    <property type="component" value="Unassembled WGS sequence"/>
</dbReference>
<dbReference type="GO" id="GO:0040008">
    <property type="term" value="P:regulation of growth"/>
    <property type="evidence" value="ECO:0007669"/>
    <property type="project" value="InterPro"/>
</dbReference>
<dbReference type="InterPro" id="IPR044293">
    <property type="entry name" value="PRE"/>
</dbReference>
<evidence type="ECO:0008006" key="9">
    <source>
        <dbReference type="Google" id="ProtNLM"/>
    </source>
</evidence>
<dbReference type="PANTHER" id="PTHR38546">
    <property type="entry name" value="DNA BINDING PROTEIN"/>
    <property type="match status" value="1"/>
</dbReference>
<dbReference type="GO" id="GO:0005634">
    <property type="term" value="C:nucleus"/>
    <property type="evidence" value="ECO:0007669"/>
    <property type="project" value="UniProtKB-SubCell"/>
</dbReference>
<comment type="caution">
    <text evidence="7">The sequence shown here is derived from an EMBL/GenBank/DDBJ whole genome shotgun (WGS) entry which is preliminary data.</text>
</comment>
<evidence type="ECO:0000256" key="1">
    <source>
        <dbReference type="ARBA" id="ARBA00004123"/>
    </source>
</evidence>
<comment type="subcellular location">
    <subcellularLocation>
        <location evidence="1">Nucleus</location>
    </subcellularLocation>
</comment>
<feature type="coiled-coil region" evidence="6">
    <location>
        <begin position="66"/>
        <end position="93"/>
    </location>
</feature>
<evidence type="ECO:0000256" key="5">
    <source>
        <dbReference type="ARBA" id="ARBA00023242"/>
    </source>
</evidence>
<keyword evidence="8" id="KW-1185">Reference proteome</keyword>
<evidence type="ECO:0000313" key="7">
    <source>
        <dbReference type="EMBL" id="MBA0689294.1"/>
    </source>
</evidence>
<dbReference type="Pfam" id="PF23174">
    <property type="entry name" value="bHLH_ILI"/>
    <property type="match status" value="1"/>
</dbReference>
<reference evidence="7 8" key="1">
    <citation type="journal article" date="2019" name="Genome Biol. Evol.">
        <title>Insights into the evolution of the New World diploid cottons (Gossypium, subgenus Houzingenia) based on genome sequencing.</title>
        <authorList>
            <person name="Grover C.E."/>
            <person name="Arick M.A. 2nd"/>
            <person name="Thrash A."/>
            <person name="Conover J.L."/>
            <person name="Sanders W.S."/>
            <person name="Peterson D.G."/>
            <person name="Frelichowski J.E."/>
            <person name="Scheffler J.A."/>
            <person name="Scheffler B.E."/>
            <person name="Wendel J.F."/>
        </authorList>
    </citation>
    <scope>NUCLEOTIDE SEQUENCE [LARGE SCALE GENOMIC DNA]</scope>
    <source>
        <strain evidence="7">185</strain>
        <tissue evidence="7">Leaf</tissue>
    </source>
</reference>
<dbReference type="InterPro" id="IPR044172">
    <property type="entry name" value="ILI2-like"/>
</dbReference>
<proteinExistence type="predicted"/>
<evidence type="ECO:0000256" key="3">
    <source>
        <dbReference type="ARBA" id="ARBA00023015"/>
    </source>
</evidence>
<evidence type="ECO:0000256" key="4">
    <source>
        <dbReference type="ARBA" id="ARBA00023163"/>
    </source>
</evidence>